<name>A0ACB8SWG1_9AGAM</name>
<reference evidence="1" key="1">
    <citation type="submission" date="2021-03" db="EMBL/GenBank/DDBJ databases">
        <authorList>
            <consortium name="DOE Joint Genome Institute"/>
            <person name="Ahrendt S."/>
            <person name="Looney B.P."/>
            <person name="Miyauchi S."/>
            <person name="Morin E."/>
            <person name="Drula E."/>
            <person name="Courty P.E."/>
            <person name="Chicoki N."/>
            <person name="Fauchery L."/>
            <person name="Kohler A."/>
            <person name="Kuo A."/>
            <person name="Labutti K."/>
            <person name="Pangilinan J."/>
            <person name="Lipzen A."/>
            <person name="Riley R."/>
            <person name="Andreopoulos W."/>
            <person name="He G."/>
            <person name="Johnson J."/>
            <person name="Barry K.W."/>
            <person name="Grigoriev I.V."/>
            <person name="Nagy L."/>
            <person name="Hibbett D."/>
            <person name="Henrissat B."/>
            <person name="Matheny P.B."/>
            <person name="Labbe J."/>
            <person name="Martin F."/>
        </authorList>
    </citation>
    <scope>NUCLEOTIDE SEQUENCE</scope>
    <source>
        <strain evidence="1">HHB10654</strain>
    </source>
</reference>
<reference evidence="1" key="2">
    <citation type="journal article" date="2022" name="New Phytol.">
        <title>Evolutionary transition to the ectomycorrhizal habit in the genomes of a hyperdiverse lineage of mushroom-forming fungi.</title>
        <authorList>
            <person name="Looney B."/>
            <person name="Miyauchi S."/>
            <person name="Morin E."/>
            <person name="Drula E."/>
            <person name="Courty P.E."/>
            <person name="Kohler A."/>
            <person name="Kuo A."/>
            <person name="LaButti K."/>
            <person name="Pangilinan J."/>
            <person name="Lipzen A."/>
            <person name="Riley R."/>
            <person name="Andreopoulos W."/>
            <person name="He G."/>
            <person name="Johnson J."/>
            <person name="Nolan M."/>
            <person name="Tritt A."/>
            <person name="Barry K.W."/>
            <person name="Grigoriev I.V."/>
            <person name="Nagy L.G."/>
            <person name="Hibbett D."/>
            <person name="Henrissat B."/>
            <person name="Matheny P.B."/>
            <person name="Labbe J."/>
            <person name="Martin F.M."/>
        </authorList>
    </citation>
    <scope>NUCLEOTIDE SEQUENCE</scope>
    <source>
        <strain evidence="1">HHB10654</strain>
    </source>
</reference>
<comment type="caution">
    <text evidence="1">The sequence shown here is derived from an EMBL/GenBank/DDBJ whole genome shotgun (WGS) entry which is preliminary data.</text>
</comment>
<protein>
    <submittedName>
        <fullName evidence="1">PQ-loop-domain-containing protein</fullName>
    </submittedName>
</protein>
<accession>A0ACB8SWG1</accession>
<keyword evidence="2" id="KW-1185">Reference proteome</keyword>
<dbReference type="Proteomes" id="UP000814140">
    <property type="component" value="Unassembled WGS sequence"/>
</dbReference>
<gene>
    <name evidence="1" type="ORF">BV25DRAFT_924695</name>
</gene>
<evidence type="ECO:0000313" key="1">
    <source>
        <dbReference type="EMBL" id="KAI0060719.1"/>
    </source>
</evidence>
<evidence type="ECO:0000313" key="2">
    <source>
        <dbReference type="Proteomes" id="UP000814140"/>
    </source>
</evidence>
<dbReference type="EMBL" id="MU277217">
    <property type="protein sequence ID" value="KAI0060719.1"/>
    <property type="molecule type" value="Genomic_DNA"/>
</dbReference>
<proteinExistence type="predicted"/>
<sequence length="281" mass="30647">MPANPAAENVFGTLGTICWTVQLIPQIWKSWRTKSTEGLSPWLVLIWSLSAIPLGIYVIVQDLNVPLILQPQLFGLFALTSWAQCMYYGKGHSLRWCAASMLAILTIFAALEVGLVYAVRPSYRRGDKSGKRATQFFGVLSSVMITLALFPQYYDIYQRRAVVGISVLFMLVDMLGGVFSDLSLVFKPPFDIIASLSYTLVVILDGIILLAAVILNPRARRRQAQAAETPGPAASSTSSDNSTVLPMSEPCGTGVCFEGEKMDYTEHASLHGSSQGSTLNV</sequence>
<organism evidence="1 2">
    <name type="scientific">Artomyces pyxidatus</name>
    <dbReference type="NCBI Taxonomy" id="48021"/>
    <lineage>
        <taxon>Eukaryota</taxon>
        <taxon>Fungi</taxon>
        <taxon>Dikarya</taxon>
        <taxon>Basidiomycota</taxon>
        <taxon>Agaricomycotina</taxon>
        <taxon>Agaricomycetes</taxon>
        <taxon>Russulales</taxon>
        <taxon>Auriscalpiaceae</taxon>
        <taxon>Artomyces</taxon>
    </lineage>
</organism>